<dbReference type="SUPFAM" id="SSF54427">
    <property type="entry name" value="NTF2-like"/>
    <property type="match status" value="1"/>
</dbReference>
<name>A0A4V7IC98_BIBTR</name>
<dbReference type="AlphaFoldDB" id="A0A4V7IC98"/>
<sequence>MENAMKKVKFKHVLFSLILGVAASALLSIPILQTLHRQALLTTQEDVEKIYQELNSALIQMDVVRLQKLLADGFELETSRGATLSKQEWIRSIQYGTMRYNQFSHNEVQVLGRNSAAVSSIVMGEIWNNRDTWKIVFHLEIIRKGQNVQIQRMVASSVCEMGVNGLFEQNCQGKRRSK</sequence>
<dbReference type="EMBL" id="CP006954">
    <property type="protein sequence ID" value="AHG82607.1"/>
    <property type="molecule type" value="Genomic_DNA"/>
</dbReference>
<organism evidence="2 3">
    <name type="scientific">Bibersteinia trehalosi USDA-ARS-USMARC-188</name>
    <dbReference type="NCBI Taxonomy" id="1263829"/>
    <lineage>
        <taxon>Bacteria</taxon>
        <taxon>Pseudomonadati</taxon>
        <taxon>Pseudomonadota</taxon>
        <taxon>Gammaproteobacteria</taxon>
        <taxon>Pasteurellales</taxon>
        <taxon>Pasteurellaceae</taxon>
        <taxon>Bibersteinia</taxon>
    </lineage>
</organism>
<evidence type="ECO:0000259" key="1">
    <source>
        <dbReference type="Pfam" id="PF14534"/>
    </source>
</evidence>
<dbReference type="Gene3D" id="3.10.450.50">
    <property type="match status" value="1"/>
</dbReference>
<dbReference type="InterPro" id="IPR032710">
    <property type="entry name" value="NTF2-like_dom_sf"/>
</dbReference>
<dbReference type="Pfam" id="PF14534">
    <property type="entry name" value="DUF4440"/>
    <property type="match status" value="1"/>
</dbReference>
<dbReference type="KEGG" id="btre:F542_18950"/>
<protein>
    <recommendedName>
        <fullName evidence="1">DUF4440 domain-containing protein</fullName>
    </recommendedName>
</protein>
<feature type="domain" description="DUF4440" evidence="1">
    <location>
        <begin position="47"/>
        <end position="118"/>
    </location>
</feature>
<gene>
    <name evidence="2" type="ORF">F542_18950</name>
</gene>
<evidence type="ECO:0000313" key="3">
    <source>
        <dbReference type="Proteomes" id="UP000019091"/>
    </source>
</evidence>
<evidence type="ECO:0000313" key="2">
    <source>
        <dbReference type="EMBL" id="AHG82607.1"/>
    </source>
</evidence>
<reference evidence="2 3" key="1">
    <citation type="journal article" date="2014" name="Genome Announc.">
        <title>Complete Closed Genome Sequences of Three Bibersteinia trehalosi Nasopharyngeal Isolates from Cattle with Shipping Fever.</title>
        <authorList>
            <person name="Harhay G.P."/>
            <person name="McVey D.S."/>
            <person name="Koren S."/>
            <person name="Phillippy A.M."/>
            <person name="Bono J."/>
            <person name="Harhay D.M."/>
            <person name="Clawson M.L."/>
            <person name="Heaton M.P."/>
            <person name="Chitko-McKown C.G."/>
            <person name="Korlach J."/>
            <person name="Smith T.P."/>
        </authorList>
    </citation>
    <scope>NUCLEOTIDE SEQUENCE [LARGE SCALE GENOMIC DNA]</scope>
    <source>
        <strain evidence="2 3">USDA-ARS-USMARC-188</strain>
    </source>
</reference>
<accession>A0A4V7IC98</accession>
<proteinExistence type="predicted"/>
<dbReference type="Proteomes" id="UP000019091">
    <property type="component" value="Chromosome"/>
</dbReference>
<dbReference type="InterPro" id="IPR027843">
    <property type="entry name" value="DUF4440"/>
</dbReference>